<keyword evidence="3" id="KW-1185">Reference proteome</keyword>
<evidence type="ECO:0000256" key="1">
    <source>
        <dbReference type="SAM" id="Phobius"/>
    </source>
</evidence>
<proteinExistence type="predicted"/>
<dbReference type="Proteomes" id="UP001157418">
    <property type="component" value="Unassembled WGS sequence"/>
</dbReference>
<name>A0AAU9LX96_9ASTR</name>
<sequence>MNDIDVDAGSSSSETNLKELVDAFCFTGLSNVNSAVWFIYGRKYQFLYIGNVYLFGSFWFIMRLYSLPLTTLLEFLFVVLQKIYVTSNMNLVPLPMFILGSVFIIIGVMGISVIYVWKHGKIFALDDEDEMMFKEILHFLCIILVNGYTMLCKGFLKEANYAWQISGVGLIGVLGFLAIICCISRLIGRWKEYRRSQVRVVATNEVTSS</sequence>
<keyword evidence="1" id="KW-0472">Membrane</keyword>
<feature type="transmembrane region" description="Helical" evidence="1">
    <location>
        <begin position="92"/>
        <end position="116"/>
    </location>
</feature>
<feature type="transmembrane region" description="Helical" evidence="1">
    <location>
        <begin position="136"/>
        <end position="156"/>
    </location>
</feature>
<evidence type="ECO:0000313" key="3">
    <source>
        <dbReference type="Proteomes" id="UP001157418"/>
    </source>
</evidence>
<accession>A0AAU9LX96</accession>
<protein>
    <submittedName>
        <fullName evidence="2">Uncharacterized protein</fullName>
    </submittedName>
</protein>
<comment type="caution">
    <text evidence="2">The sequence shown here is derived from an EMBL/GenBank/DDBJ whole genome shotgun (WGS) entry which is preliminary data.</text>
</comment>
<feature type="transmembrane region" description="Helical" evidence="1">
    <location>
        <begin position="52"/>
        <end position="80"/>
    </location>
</feature>
<keyword evidence="1" id="KW-0812">Transmembrane</keyword>
<organism evidence="2 3">
    <name type="scientific">Lactuca virosa</name>
    <dbReference type="NCBI Taxonomy" id="75947"/>
    <lineage>
        <taxon>Eukaryota</taxon>
        <taxon>Viridiplantae</taxon>
        <taxon>Streptophyta</taxon>
        <taxon>Embryophyta</taxon>
        <taxon>Tracheophyta</taxon>
        <taxon>Spermatophyta</taxon>
        <taxon>Magnoliopsida</taxon>
        <taxon>eudicotyledons</taxon>
        <taxon>Gunneridae</taxon>
        <taxon>Pentapetalae</taxon>
        <taxon>asterids</taxon>
        <taxon>campanulids</taxon>
        <taxon>Asterales</taxon>
        <taxon>Asteraceae</taxon>
        <taxon>Cichorioideae</taxon>
        <taxon>Cichorieae</taxon>
        <taxon>Lactucinae</taxon>
        <taxon>Lactuca</taxon>
    </lineage>
</organism>
<dbReference type="EMBL" id="CAKMRJ010000002">
    <property type="protein sequence ID" value="CAH1417048.1"/>
    <property type="molecule type" value="Genomic_DNA"/>
</dbReference>
<feature type="transmembrane region" description="Helical" evidence="1">
    <location>
        <begin position="20"/>
        <end position="40"/>
    </location>
</feature>
<gene>
    <name evidence="2" type="ORF">LVIROSA_LOCUS4764</name>
</gene>
<reference evidence="2 3" key="1">
    <citation type="submission" date="2022-01" db="EMBL/GenBank/DDBJ databases">
        <authorList>
            <person name="Xiong W."/>
            <person name="Schranz E."/>
        </authorList>
    </citation>
    <scope>NUCLEOTIDE SEQUENCE [LARGE SCALE GENOMIC DNA]</scope>
</reference>
<evidence type="ECO:0000313" key="2">
    <source>
        <dbReference type="EMBL" id="CAH1417048.1"/>
    </source>
</evidence>
<keyword evidence="1" id="KW-1133">Transmembrane helix</keyword>
<feature type="transmembrane region" description="Helical" evidence="1">
    <location>
        <begin position="162"/>
        <end position="187"/>
    </location>
</feature>
<dbReference type="AlphaFoldDB" id="A0AAU9LX96"/>